<dbReference type="SMART" id="SM00005">
    <property type="entry name" value="DEATH"/>
    <property type="match status" value="1"/>
</dbReference>
<dbReference type="InterPro" id="IPR000488">
    <property type="entry name" value="Death_dom"/>
</dbReference>
<accession>A0AA35TNB7</accession>
<evidence type="ECO:0000313" key="5">
    <source>
        <dbReference type="Proteomes" id="UP001174909"/>
    </source>
</evidence>
<dbReference type="GO" id="GO:0007165">
    <property type="term" value="P:signal transduction"/>
    <property type="evidence" value="ECO:0007669"/>
    <property type="project" value="InterPro"/>
</dbReference>
<dbReference type="SUPFAM" id="SSF52540">
    <property type="entry name" value="P-loop containing nucleoside triphosphate hydrolases"/>
    <property type="match status" value="1"/>
</dbReference>
<dbReference type="GO" id="GO:0031048">
    <property type="term" value="P:regulatory ncRNA-mediated heterochromatin formation"/>
    <property type="evidence" value="ECO:0007669"/>
    <property type="project" value="TreeGrafter"/>
</dbReference>
<keyword evidence="4" id="KW-0067">ATP-binding</keyword>
<dbReference type="InterPro" id="IPR045055">
    <property type="entry name" value="DNA2/NAM7-like"/>
</dbReference>
<feature type="compositionally biased region" description="Low complexity" evidence="2">
    <location>
        <begin position="1240"/>
        <end position="1253"/>
    </location>
</feature>
<dbReference type="CDD" id="cd01670">
    <property type="entry name" value="Death"/>
    <property type="match status" value="1"/>
</dbReference>
<dbReference type="Pfam" id="PF13087">
    <property type="entry name" value="AAA_12"/>
    <property type="match status" value="1"/>
</dbReference>
<keyword evidence="4" id="KW-0378">Hydrolase</keyword>
<dbReference type="Pfam" id="PF00531">
    <property type="entry name" value="Death"/>
    <property type="match status" value="1"/>
</dbReference>
<dbReference type="Gene3D" id="1.10.533.10">
    <property type="entry name" value="Death Domain, Fas"/>
    <property type="match status" value="1"/>
</dbReference>
<dbReference type="PROSITE" id="PS50017">
    <property type="entry name" value="DEATH_DOMAIN"/>
    <property type="match status" value="1"/>
</dbReference>
<protein>
    <submittedName>
        <fullName evidence="4">Helicase required for RNAi-mediated heterochromatin assembly 1</fullName>
    </submittedName>
</protein>
<gene>
    <name evidence="4" type="ORF">GBAR_LOCUS28163</name>
</gene>
<evidence type="ECO:0000313" key="4">
    <source>
        <dbReference type="EMBL" id="CAI8051440.1"/>
    </source>
</evidence>
<evidence type="ECO:0000256" key="2">
    <source>
        <dbReference type="SAM" id="MobiDB-lite"/>
    </source>
</evidence>
<dbReference type="PANTHER" id="PTHR10887">
    <property type="entry name" value="DNA2/NAM7 HELICASE FAMILY"/>
    <property type="match status" value="1"/>
</dbReference>
<dbReference type="EMBL" id="CASHTH010003929">
    <property type="protein sequence ID" value="CAI8051440.1"/>
    <property type="molecule type" value="Genomic_DNA"/>
</dbReference>
<dbReference type="Proteomes" id="UP001174909">
    <property type="component" value="Unassembled WGS sequence"/>
</dbReference>
<dbReference type="InterPro" id="IPR047187">
    <property type="entry name" value="SF1_C_Upf1"/>
</dbReference>
<dbReference type="PANTHER" id="PTHR10887:SF341">
    <property type="entry name" value="NFX1-TYPE ZINC FINGER-CONTAINING PROTEIN 1"/>
    <property type="match status" value="1"/>
</dbReference>
<dbReference type="InterPro" id="IPR041679">
    <property type="entry name" value="DNA2/NAM7-like_C"/>
</dbReference>
<proteinExistence type="predicted"/>
<name>A0AA35TNB7_GEOBA</name>
<keyword evidence="4" id="KW-0347">Helicase</keyword>
<reference evidence="4" key="1">
    <citation type="submission" date="2023-03" db="EMBL/GenBank/DDBJ databases">
        <authorList>
            <person name="Steffen K."/>
            <person name="Cardenas P."/>
        </authorList>
    </citation>
    <scope>NUCLEOTIDE SEQUENCE</scope>
</reference>
<dbReference type="InterPro" id="IPR041677">
    <property type="entry name" value="DNA2/NAM7_AAA_11"/>
</dbReference>
<feature type="compositionally biased region" description="Polar residues" evidence="2">
    <location>
        <begin position="1184"/>
        <end position="1239"/>
    </location>
</feature>
<feature type="coiled-coil region" evidence="1">
    <location>
        <begin position="796"/>
        <end position="823"/>
    </location>
</feature>
<dbReference type="GO" id="GO:0004386">
    <property type="term" value="F:helicase activity"/>
    <property type="evidence" value="ECO:0007669"/>
    <property type="project" value="UniProtKB-KW"/>
</dbReference>
<feature type="compositionally biased region" description="Polar residues" evidence="2">
    <location>
        <begin position="1276"/>
        <end position="1313"/>
    </location>
</feature>
<feature type="domain" description="Death" evidence="3">
    <location>
        <begin position="1359"/>
        <end position="1429"/>
    </location>
</feature>
<dbReference type="InterPro" id="IPR011029">
    <property type="entry name" value="DEATH-like_dom_sf"/>
</dbReference>
<dbReference type="SUPFAM" id="SSF47986">
    <property type="entry name" value="DEATH domain"/>
    <property type="match status" value="1"/>
</dbReference>
<sequence length="1432" mass="159607">MGIVIDLYPREGYIVLASGKGCHRRTQQVFKLGPATTTEVVSSIHLGDIVQFLVSSSAPEAVERVVKIKQYCSEALDVTFASDYLTQNKGLVNLFENEAAMKAILNASHVYTSPDVCAKLISTACSALSDLASSIKKKMLALLKSSSFILDVVQIAPEEVTKSMKVLEKYLEHFPNEVCVLVPALESMVDVLQKQDKPLELAAFVSFLSSSTCLLPHSVEIARQPWQTVPTLLTEEEWKAGAVANTDYLPCVKDCYTSVHEYGRTYFLLLRADCYGDLATSIRRLRDPTASNNKATDEAVVVYDATITAFSNYSAGHKLVYHFTIKTQPQSSENVSSDAPFLKAGNLLCLSVGGRFKDDIIWATINHVSRYIHFGENETKQCEVLVELCTESNTLSDEEAMLSLNNSGNVVALESPAYFRAYQPVLDALKQMDMEKIHFLPDLLNPGKEPQASLELINDNTLVTDLGGLKQEADGVPVVMTVGELREQLSDTEQYTDFCLPKFQRIAVERALSQALSLIQGPPGTGKSYIGMQLLRLFLSMKNSSGKLILENKPALVIAYKNRALDLFIKMCTSFCSLDRIVRIGHLSKDNEEELRCTLLNEKVMSGLDRNRTVELKAAMEHQYERVQMARIALVATVEMAGLNECLDHITPEWLQSLILDQGSVSAAYGVAARVRDDPERCLDLLQRARMGERDRQERQEIEETLSRAWSKWVEGIRWDPQDPVPGTSGSLQYDSDSELDSREYEEYYDTLQKRNNAVETLTSVYADFEDGPVEVSNVWALSPDDRRRMIRAATRERYESAMDDLKDSIRQYNMIRELYEKRREEKAVEILKGAKVVAMTTTGAAINQRLLNQLEAPVVFVEEAAEILESNLLAVLTPHVKHMVLIGDQKQLKPTVVWNKLASDRYKFDVSLFERLIRNKYPHTLLLRQSRMHPSLVPLYGYHYQRGPITIRSADKTKDLVHPKCMGKNFFWWSYSGAYETRREKGYMNTHEIDMVVSLCCWLLCNRVESGKIAVLTPYRGQLEEIKKSLEDKANKYRNMPRALVDIDVYTVDEYQGHECDVVILSLVRSNTSGKIGFLKVSNRLVVGTSRQKCALYIVGNRTFLEKSAPALWKDFLTECRPNSIGTDLPIVVGTSPVGCQSSSELDERVKMALEVAANNAEGDNVNDTDFDFDPPPAGLQSAVGTLSPSVGAQESGSSTPTSIRALSGPSTPASVRSQSAVSTPATVRSQSAVSTPTSVRAQSQSSPASRSARSKSVDSTPPADPFRASKPAFENTQNVVASCSPSHQPHSLSQLTEPQFSGSACRQQSSPPALDPTLMAGDTPVLGEIDEPVSSSTTTWDFRQCTLNLKDTEAAKDWKFIGRRLGLSEGDIEAIDKNYSSDMKEKFYQMMVKWKSIKGKKATRERLIEVLKKEKLNQIAEEVEKEEVGF</sequence>
<organism evidence="4 5">
    <name type="scientific">Geodia barretti</name>
    <name type="common">Barrett's horny sponge</name>
    <dbReference type="NCBI Taxonomy" id="519541"/>
    <lineage>
        <taxon>Eukaryota</taxon>
        <taxon>Metazoa</taxon>
        <taxon>Porifera</taxon>
        <taxon>Demospongiae</taxon>
        <taxon>Heteroscleromorpha</taxon>
        <taxon>Tetractinellida</taxon>
        <taxon>Astrophorina</taxon>
        <taxon>Geodiidae</taxon>
        <taxon>Geodia</taxon>
    </lineage>
</organism>
<dbReference type="CDD" id="cd18808">
    <property type="entry name" value="SF1_C_Upf1"/>
    <property type="match status" value="1"/>
</dbReference>
<evidence type="ECO:0000259" key="3">
    <source>
        <dbReference type="PROSITE" id="PS50017"/>
    </source>
</evidence>
<comment type="caution">
    <text evidence="4">The sequence shown here is derived from an EMBL/GenBank/DDBJ whole genome shotgun (WGS) entry which is preliminary data.</text>
</comment>
<dbReference type="InterPro" id="IPR027417">
    <property type="entry name" value="P-loop_NTPase"/>
</dbReference>
<dbReference type="GO" id="GO:0031380">
    <property type="term" value="C:nuclear RNA-directed RNA polymerase complex"/>
    <property type="evidence" value="ECO:0007669"/>
    <property type="project" value="TreeGrafter"/>
</dbReference>
<dbReference type="Gene3D" id="3.40.50.300">
    <property type="entry name" value="P-loop containing nucleotide triphosphate hydrolases"/>
    <property type="match status" value="2"/>
</dbReference>
<feature type="region of interest" description="Disordered" evidence="2">
    <location>
        <begin position="1162"/>
        <end position="1322"/>
    </location>
</feature>
<keyword evidence="5" id="KW-1185">Reference proteome</keyword>
<dbReference type="Pfam" id="PF13086">
    <property type="entry name" value="AAA_11"/>
    <property type="match status" value="1"/>
</dbReference>
<keyword evidence="1" id="KW-0175">Coiled coil</keyword>
<keyword evidence="4" id="KW-0547">Nucleotide-binding</keyword>
<evidence type="ECO:0000256" key="1">
    <source>
        <dbReference type="SAM" id="Coils"/>
    </source>
</evidence>